<dbReference type="Proteomes" id="UP001061361">
    <property type="component" value="Chromosome"/>
</dbReference>
<gene>
    <name evidence="1" type="ORF">JCM14722_05350</name>
</gene>
<dbReference type="RefSeq" id="WP_264983049.1">
    <property type="nucleotide sequence ID" value="NZ_AP026708.1"/>
</dbReference>
<accession>A0ABM8ANM4</accession>
<dbReference type="InterPro" id="IPR036412">
    <property type="entry name" value="HAD-like_sf"/>
</dbReference>
<dbReference type="InterPro" id="IPR023214">
    <property type="entry name" value="HAD_sf"/>
</dbReference>
<protein>
    <submittedName>
        <fullName evidence="1">Uncharacterized protein</fullName>
    </submittedName>
</protein>
<name>A0ABM8ANM4_9BACT</name>
<evidence type="ECO:0000313" key="1">
    <source>
        <dbReference type="EMBL" id="BDQ32993.1"/>
    </source>
</evidence>
<keyword evidence="2" id="KW-1185">Reference proteome</keyword>
<evidence type="ECO:0000313" key="2">
    <source>
        <dbReference type="Proteomes" id="UP001061361"/>
    </source>
</evidence>
<organism evidence="1 2">
    <name type="scientific">Pseudodesulfovibrio portus</name>
    <dbReference type="NCBI Taxonomy" id="231439"/>
    <lineage>
        <taxon>Bacteria</taxon>
        <taxon>Pseudomonadati</taxon>
        <taxon>Thermodesulfobacteriota</taxon>
        <taxon>Desulfovibrionia</taxon>
        <taxon>Desulfovibrionales</taxon>
        <taxon>Desulfovibrionaceae</taxon>
    </lineage>
</organism>
<reference evidence="1" key="1">
    <citation type="submission" date="2022-08" db="EMBL/GenBank/DDBJ databases">
        <title>Genome Sequence of the sulphate-reducing bacterium, Pseudodesulfovibrio portus JCM14722.</title>
        <authorList>
            <person name="Kondo R."/>
            <person name="Kataoka T."/>
        </authorList>
    </citation>
    <scope>NUCLEOTIDE SEQUENCE</scope>
    <source>
        <strain evidence="1">JCM 14722</strain>
    </source>
</reference>
<dbReference type="Gene3D" id="3.40.50.1000">
    <property type="entry name" value="HAD superfamily/HAD-like"/>
    <property type="match status" value="1"/>
</dbReference>
<dbReference type="SUPFAM" id="SSF56784">
    <property type="entry name" value="HAD-like"/>
    <property type="match status" value="1"/>
</dbReference>
<proteinExistence type="predicted"/>
<sequence>MIIGLDFDNTIVEYTPLFRSLAIEKGWLETTSPARSKKDVRDSVRLLDDGEMKWRDLQAAVYGPRILDAEPFAGVREFLVRCRERGLSVHVVSHKSEYAANDVERACSLRRMALAWFEANGFFSDEYGLSVDRVYFADTRQEKVARIAELGCAVFVDDLIETFEEDGFPQGVKRILFTGGETDFDGCVAPDWAEIARLVEEGVGDCR</sequence>
<dbReference type="EMBL" id="AP026708">
    <property type="protein sequence ID" value="BDQ32993.1"/>
    <property type="molecule type" value="Genomic_DNA"/>
</dbReference>